<dbReference type="Pfam" id="PF02120">
    <property type="entry name" value="Flg_hook"/>
    <property type="match status" value="1"/>
</dbReference>
<evidence type="ECO:0000313" key="4">
    <source>
        <dbReference type="Proteomes" id="UP001273531"/>
    </source>
</evidence>
<gene>
    <name evidence="3" type="ORF">RZN05_10460</name>
</gene>
<feature type="region of interest" description="Disordered" evidence="1">
    <location>
        <begin position="179"/>
        <end position="226"/>
    </location>
</feature>
<name>A0ABU3Y7M5_9SPHN</name>
<keyword evidence="3" id="KW-0966">Cell projection</keyword>
<accession>A0ABU3Y7M5</accession>
<dbReference type="Proteomes" id="UP001273531">
    <property type="component" value="Unassembled WGS sequence"/>
</dbReference>
<keyword evidence="4" id="KW-1185">Reference proteome</keyword>
<feature type="compositionally biased region" description="Low complexity" evidence="1">
    <location>
        <begin position="205"/>
        <end position="217"/>
    </location>
</feature>
<evidence type="ECO:0000256" key="1">
    <source>
        <dbReference type="SAM" id="MobiDB-lite"/>
    </source>
</evidence>
<feature type="domain" description="Flagellar hook-length control protein-like C-terminal" evidence="2">
    <location>
        <begin position="368"/>
        <end position="443"/>
    </location>
</feature>
<feature type="compositionally biased region" description="Low complexity" evidence="1">
    <location>
        <begin position="146"/>
        <end position="156"/>
    </location>
</feature>
<evidence type="ECO:0000259" key="2">
    <source>
        <dbReference type="Pfam" id="PF02120"/>
    </source>
</evidence>
<dbReference type="Gene3D" id="3.30.750.140">
    <property type="match status" value="1"/>
</dbReference>
<dbReference type="RefSeq" id="WP_317226557.1">
    <property type="nucleotide sequence ID" value="NZ_JAWJEJ010000001.1"/>
</dbReference>
<keyword evidence="3" id="KW-0969">Cilium</keyword>
<feature type="region of interest" description="Disordered" evidence="1">
    <location>
        <begin position="441"/>
        <end position="468"/>
    </location>
</feature>
<protein>
    <submittedName>
        <fullName evidence="3">Flagellar hook-length control protein FliK</fullName>
    </submittedName>
</protein>
<dbReference type="EMBL" id="JAWJEJ010000001">
    <property type="protein sequence ID" value="MDV3457405.1"/>
    <property type="molecule type" value="Genomic_DNA"/>
</dbReference>
<dbReference type="InterPro" id="IPR021136">
    <property type="entry name" value="Flagellar_hook_control-like_C"/>
</dbReference>
<feature type="compositionally biased region" description="Low complexity" evidence="1">
    <location>
        <begin position="241"/>
        <end position="251"/>
    </location>
</feature>
<feature type="compositionally biased region" description="Polar residues" evidence="1">
    <location>
        <begin position="451"/>
        <end position="463"/>
    </location>
</feature>
<reference evidence="3 4" key="1">
    <citation type="submission" date="2023-10" db="EMBL/GenBank/DDBJ databases">
        <title>Sphingomonas sp. HF-S4 16S ribosomal RNA gene Genome sequencing and assembly.</title>
        <authorList>
            <person name="Lee H."/>
        </authorList>
    </citation>
    <scope>NUCLEOTIDE SEQUENCE [LARGE SCALE GENOMIC DNA]</scope>
    <source>
        <strain evidence="3 4">HF-S4</strain>
    </source>
</reference>
<feature type="region of interest" description="Disordered" evidence="1">
    <location>
        <begin position="241"/>
        <end position="260"/>
    </location>
</feature>
<sequence length="493" mass="49473">MQINPFGFPLGAGTQPASALAAGGLGFIDALGVAIDGSAPAITGLTGSTTMPAHFDAKLSQTLLANAQLDSQPMPATPPLPGLQQPTSLSQLMATAAKLPAAEPPPVAGQAPGADLAAPLAQPMVAQPEITQPEDAQPEAAKPEMAPRAPAAVAPEPVATQPVVAPPVQAPAKTPVETAVAEVEAQPETPALEAGAAKPQKRVRAATAEAEPAQPEAKPAPAPAPVPAAAVVPQAVAAQPQPVARDAAAPQTPGTTVKKTGAAPAAFEGAPQAATGAGTTDFADAVAAQGGKPGADANADGQPQPEFVPGTLGKADAPAPVAAPAAHHSASVDATRAAAPAAPAPAPHAEHVIDAHRHLGQSLGVEIAKKVELGEETLRIRLNPIELGRIEVTLAFDDKGALQATVRTDSAQAMDLLRQDAGDLARTLDQAGVRTDAQSFRFENRGGSDGNGQQAQHQHSQNRGPFAASDDDALVAEPIYRPVRSDGQVDLLA</sequence>
<proteinExistence type="predicted"/>
<comment type="caution">
    <text evidence="3">The sequence shown here is derived from an EMBL/GenBank/DDBJ whole genome shotgun (WGS) entry which is preliminary data.</text>
</comment>
<feature type="region of interest" description="Disordered" evidence="1">
    <location>
        <begin position="287"/>
        <end position="348"/>
    </location>
</feature>
<dbReference type="InterPro" id="IPR038610">
    <property type="entry name" value="FliK-like_C_sf"/>
</dbReference>
<feature type="compositionally biased region" description="Low complexity" evidence="1">
    <location>
        <begin position="315"/>
        <end position="341"/>
    </location>
</feature>
<keyword evidence="3" id="KW-0282">Flagellum</keyword>
<organism evidence="3 4">
    <name type="scientific">Sphingomonas agrestis</name>
    <dbReference type="NCBI Taxonomy" id="3080540"/>
    <lineage>
        <taxon>Bacteria</taxon>
        <taxon>Pseudomonadati</taxon>
        <taxon>Pseudomonadota</taxon>
        <taxon>Alphaproteobacteria</taxon>
        <taxon>Sphingomonadales</taxon>
        <taxon>Sphingomonadaceae</taxon>
        <taxon>Sphingomonas</taxon>
    </lineage>
</organism>
<feature type="region of interest" description="Disordered" evidence="1">
    <location>
        <begin position="134"/>
        <end position="156"/>
    </location>
</feature>
<dbReference type="CDD" id="cd17470">
    <property type="entry name" value="T3SS_Flik_C"/>
    <property type="match status" value="1"/>
</dbReference>
<evidence type="ECO:0000313" key="3">
    <source>
        <dbReference type="EMBL" id="MDV3457405.1"/>
    </source>
</evidence>